<feature type="domain" description="CUB" evidence="11">
    <location>
        <begin position="2883"/>
        <end position="3002"/>
    </location>
</feature>
<dbReference type="PANTHER" id="PTHR24251:SF50">
    <property type="entry name" value="ATTRACTIN-LIKE 1A"/>
    <property type="match status" value="1"/>
</dbReference>
<evidence type="ECO:0000256" key="5">
    <source>
        <dbReference type="ARBA" id="ARBA00022737"/>
    </source>
</evidence>
<evidence type="ECO:0000259" key="12">
    <source>
        <dbReference type="PROSITE" id="PS50026"/>
    </source>
</evidence>
<dbReference type="PROSITE" id="PS01186">
    <property type="entry name" value="EGF_2"/>
    <property type="match status" value="1"/>
</dbReference>
<keyword evidence="3 9" id="KW-0245">EGF-like domain</keyword>
<feature type="disulfide bond" evidence="9">
    <location>
        <begin position="450"/>
        <end position="460"/>
    </location>
</feature>
<feature type="domain" description="CUB" evidence="11">
    <location>
        <begin position="1360"/>
        <end position="1477"/>
    </location>
</feature>
<dbReference type="SUPFAM" id="SSF57196">
    <property type="entry name" value="EGF/Laminin"/>
    <property type="match status" value="2"/>
</dbReference>
<feature type="signal peptide" evidence="10">
    <location>
        <begin position="1"/>
        <end position="18"/>
    </location>
</feature>
<accession>A0A0M8ZPB5</accession>
<evidence type="ECO:0000256" key="6">
    <source>
        <dbReference type="ARBA" id="ARBA00023136"/>
    </source>
</evidence>
<dbReference type="InterPro" id="IPR018097">
    <property type="entry name" value="EGF_Ca-bd_CS"/>
</dbReference>
<feature type="domain" description="CUB" evidence="11">
    <location>
        <begin position="3268"/>
        <end position="3390"/>
    </location>
</feature>
<feature type="domain" description="CUB" evidence="11">
    <location>
        <begin position="1959"/>
        <end position="2074"/>
    </location>
</feature>
<dbReference type="Pfam" id="PF00008">
    <property type="entry name" value="EGF"/>
    <property type="match status" value="3"/>
</dbReference>
<dbReference type="Gene3D" id="2.60.120.290">
    <property type="entry name" value="Spermadhesin, CUB domain"/>
    <property type="match status" value="26"/>
</dbReference>
<feature type="domain" description="CUB" evidence="11">
    <location>
        <begin position="3003"/>
        <end position="3145"/>
    </location>
</feature>
<dbReference type="PROSITE" id="PS01180">
    <property type="entry name" value="CUB"/>
    <property type="match status" value="26"/>
</dbReference>
<feature type="domain" description="CUB" evidence="11">
    <location>
        <begin position="1249"/>
        <end position="1359"/>
    </location>
</feature>
<feature type="domain" description="CUB" evidence="11">
    <location>
        <begin position="1708"/>
        <end position="1820"/>
    </location>
</feature>
<evidence type="ECO:0000256" key="4">
    <source>
        <dbReference type="ARBA" id="ARBA00022729"/>
    </source>
</evidence>
<feature type="disulfide bond" evidence="9">
    <location>
        <begin position="522"/>
        <end position="531"/>
    </location>
</feature>
<dbReference type="SMART" id="SM00179">
    <property type="entry name" value="EGF_CA"/>
    <property type="match status" value="5"/>
</dbReference>
<dbReference type="EMBL" id="KQ435944">
    <property type="protein sequence ID" value="KOX68167.1"/>
    <property type="molecule type" value="Genomic_DNA"/>
</dbReference>
<dbReference type="GO" id="GO:0005509">
    <property type="term" value="F:calcium ion binding"/>
    <property type="evidence" value="ECO:0007669"/>
    <property type="project" value="InterPro"/>
</dbReference>
<sequence>MATRWQWLLLTWLGFCAAWMDERPVLESRDGNLFISAAKDKNITLKILGKGYLNVNEINLLHVANTAVSATRLIERWKTGYVAEVESNLQRLMQLVEGPDGLERKVAALRGFGGGNSTLQANISSTNQASIYLIRLQLGMKIRMMVHRVQRIEKKVKSIELKLKTNECRSNPCQNGGTCQDLYGGYQCHCPSNWEGPNCAIDVNECIRLLGTDLGCQNGATCRNLPGSYRCDCTAGWFGLHCTKKTSTCSTQNSNELCGHGVCVSKPGSPLGYTCICDQGWQSEGANPACVKDVDECAGNHRPCSVNPWVACRNVPGTFFCDVCPQGYSGNGYYCTDINECLVDNGGCSTFPRVQCINTMIRNRKLERHDCQQGSRMCGPCPKGYSGDGVTCDYVGSCAINNGGCYPFATCVENPALTSAYVICRCPAGMVGDGLGPNGCQPSTDGNTPCATNPCGHGDCSILGNVPSCVCHAGYTGTTSQRLVSFPISSGDTCSVKDPCTPNPCKNNGVCVKSNGAATCDCPSSYTGNRCETPRQTCGGVSRNTVGHLEFPIGGNVYQHGLSCAWVLITNSSLALNVTFDRFNLEQSTDCKYDFLQIHDGRNAGSQMIGRFCGNTLPHGNGNIVSSHNSLYFWFHSDNSISHDGFAFHWDSIKPVCGGTLTNDYGTISSPGSPGRYPPNRDCYWQITVRPSKRIQIHFGQLMLEEHPTCEADFLELKVVLIQWSGICRDSSQITTIHNERLGLYCNHTHPPPLVVPASEAIIYFHSDSAGQDAGFQIHYSIIEGVPGCNDVYTAPTGTINSPAITLSTQELECEWKILMPVGQRIEITWPKFELTSSDCRMQQLEIYDGDTSESSLLQRLCGSMIPSKVKSNTNVLLIVFKAKMYGSFTLSYSATCGQVFTGDSGIIKSPSYPALISLFESCDYEIKQPPDKRIVLNVLDIAIPKSSRKRNNCYNYLDLYDGTNANATRLARLCGTFIDETSYYSTHNVMLLNYRSMTGRGFRANYTTIQNRCGGLYTETSGTIQTPTDEGKYLNNETCVWTILAPIGYIVQLSWLSFDLERNSRCRHDYVKVYENFMSYNREEIGTFCGFKKPSIVMTQGNELTLVFHSDSSITYEGFTATYFFIDASKVCGGHFIKATGVIQSPNYPRKYPGKQQCSWVIEAPHKQRVILNVTDFHLEAHATCLFDYLEIRNGGYETSPLLGRFCGTDIPTEIISQANQMYLKFVSDLTRSFAGFRIEWDSTTTGCGGTLNATYGDIISPNYPEPYLHQAECYWKIAVAAGNLIRLLIVDLQLEQHDKCRYDYIEISEGINHRNSQRYCGNPYPKIIETKSNMMNIEFRSDFTNSGRGFHLKYETLCENKLHGFYGSIESPNFPYKYEHNLNCSWTIIAPIGNRINITFSHFDLEGSGSENTCSYDYLQVSEGFGDTPTHELAKLCNSDVLPAKIHSEEHQVFVKFVTDDLISFNGFRLEWVVDGCGGHLTRPFDSFTSPGYPSAYPTDVVCQWLIEVDYSHSVELTLHDIDTETNINCSFDKLQIYSGEDENALKLVEICYSPKPVMYTSFGNTMFIKFQSDMTYATRGFNASYRSVPITCGGRFTTDTGVIFSKNYPKNYPNRQNCKWLIQVDPNYVVNITFLDFDIEDSRNCTDDYVQIYDGPTTDSRLLGAHCRNELPPSYVTTSNEMLVVMKTDRMLSAKGFKASYRKACGARIVVRDQGYIVPSSSYTTDWNDNWNCAWILVAEDPADHVTVTFTHFDIGRGENWNYVEVFDGEGLDGPSRGKWTSNVIPLPITSNGNALTVNLHSFTFGNISFTYTVLNSGDRLLSIVSVRIDRSTANKLERVVRIAACGGTYNSYEGMIASPNYPYSYPLNAECIWILENSPGNKLTLTFTDFELQQSESCNLDYVEIREDSGIGKLIDTFCGTSAETVRTSKKLWMKFKSDGDDVGKGFAVEFKLTGGDELTGPIGRITSPLYPIPYRKEDKLSWRITVLFGSTIRIEVTDLYTESFGSLCFSYLRVYDGYNDEAPVLLDACGIDVPEPIVSSSNVVNIQFSTMINTGLQRDNWFALNWLEIPKNVDDIYAGNVYNELSECNVEVALTDVLKRNYEFSSPGWPNGYDNNLRCAWIFISPPGTHLMLKILAMNLEETSDCTADFVAVYDGNALGTDNSATLLNTLCFSNSTQTWIKGGDLMTVKFQSDSYLNKTGFSAYVYRDCGGKMSGPNGVIEINNYINNTTLSKRYLTRSWQVSCEWVVTVRPGRMIEVTVAEMSIAQGPSFTCTDNYLMASLDLLCNIFRNKEVSTNCGGEFYLSSRQKEWEISTPNYPNIPPPYSECTWTAIAPGRERIFIHFVDRFDLSSSVNCEKEYVEVRDGGTDSAKLFGRYCKDVAPSSMIGTQNMMYVRFYSDVPEPKNGFKAVFSIKESCGGIIRGVGGTISSPNYPFFYPKNQTCVWRIIAPEDHTLKFSFLDLQLPGHHICRDFVQITEVLPMNKSNEIGTYCGFVIPDVIETASNEAVVTFKNDNLKYASYRGFSLTFTASQEICGGEFTAMQGTIKSNGYCDWRIKLPRGYHVVVEIQDLDIMPVSETRMSYALSFYNDFRFRSRIKLIRPNSTDRVITSSSNTMMIGYYSSPGYRGFKLRYYAEAPAPCGGEIREIKGNLTGPRNLPFNESSYFCLWMLHAPQSLVNVSNVGVTLSIRVTGTIGGFLGASTKFCSNNQYIAINAIGMVCGNHSEPVYLRSPKLANSVIIVNGTYGKAMRYKLEYEWQPCGGVLRGLSHVVQAPKNISYPVNCVWHVDYPDNGEMIKLHFNRLHLGGCGKNYISVKYFENDPLNGGPLSPEIGRFCGSTQPHNITSTSNQLWIEYTAVEDPNDFEFVLEPANNGCGGAIHGTSRELSSPKFPAQYPNNAECIWEITADNGYHIGLVFVDRFNLESSSNCEKDYVQIFDWVKETNGLSETWKDLGKVCGRDTPPTFNSTGNRMKVTFRSNEAIQGDGFRAVWHENCGGIFEVTHHRNIIRSPSYPNFYPPNFFCNYTLVAPGKNIIIKFKEFQIEYKISKEKKLHDLYPSTIRLTERPRSNYSGQEMKMSFCHKILSICKHLNRSLEEKIWCGENKPPMIKSSDSAEIIFRTDQYIQRSGFVFEYYITDCGGTITQPGKIESLLIGGSYFGKMQCVWKIRAPADKSVVLRFESFELENSYRCLFDSVEIYEGLDEGEKNRLAILCGNLTKHLPIFKSNSSSMLVRFVTDDSRHYPGFSANVLFAKNAAAGCGGAIHLFTTQSQTFRTQKDATYDSLEDCHWNVRASEGKNIVFVINSMDIRNATNKTATGDNECTGDFLEVRDGAGPLSELLGRYCGNQPPPPILSSSNALWIRFVSDGTLEGAGILGTLETVDSLCGTSVLEATDTKLVLTSPNYPNNYVPGTRCRWTIRSDDLYTERLKIRFLEFDVAGSRLCEDDYLQITDKRNRKYIEQGYGEEFVWAGNWDESYYGSTSFAATASCRYCSNKLPHDYYSYSTELDLMFKGSSTGHKGFKLEYSKANCNQNFTAEQGRIVHEGVEDCWITITASENHTISLYFNQFSLYDPNECTQNSLQASVLVYDGDLNGKLMASLCSMDLPSPIFSTGNKLGLHSWSLYHSRYEFYDITYTTTASGRGCGGRIFNYAGSFTSPMYPNEYRNTSTCYWDITVPVSMKVVVEFPVFDIGTKSTCNYNYNVVFIYDVTTDGEAVLANTYCGGDQPAPFVATSNRVMVKYISSVNNVGTGWRATFKGQV</sequence>
<dbReference type="SUPFAM" id="SSF49854">
    <property type="entry name" value="Spermadhesin, CUB domain"/>
    <property type="match status" value="26"/>
</dbReference>
<dbReference type="InterPro" id="IPR000152">
    <property type="entry name" value="EGF-type_Asp/Asn_hydroxyl_site"/>
</dbReference>
<feature type="domain" description="CUB" evidence="11">
    <location>
        <begin position="3539"/>
        <end position="3647"/>
    </location>
</feature>
<evidence type="ECO:0000313" key="14">
    <source>
        <dbReference type="Proteomes" id="UP000053105"/>
    </source>
</evidence>
<keyword evidence="14" id="KW-1185">Reference proteome</keyword>
<evidence type="ECO:0000256" key="10">
    <source>
        <dbReference type="SAM" id="SignalP"/>
    </source>
</evidence>
<feature type="domain" description="EGF-like" evidence="12">
    <location>
        <begin position="164"/>
        <end position="200"/>
    </location>
</feature>
<feature type="domain" description="CUB" evidence="11">
    <location>
        <begin position="2093"/>
        <end position="2214"/>
    </location>
</feature>
<comment type="subcellular location">
    <subcellularLocation>
        <location evidence="1">Cell membrane</location>
    </subcellularLocation>
</comment>
<feature type="domain" description="CUB" evidence="11">
    <location>
        <begin position="2304"/>
        <end position="2421"/>
    </location>
</feature>
<protein>
    <submittedName>
        <fullName evidence="13">Cubilin</fullName>
    </submittedName>
</protein>
<feature type="domain" description="CUB" evidence="11">
    <location>
        <begin position="657"/>
        <end position="783"/>
    </location>
</feature>
<organism evidence="13 14">
    <name type="scientific">Melipona quadrifasciata</name>
    <dbReference type="NCBI Taxonomy" id="166423"/>
    <lineage>
        <taxon>Eukaryota</taxon>
        <taxon>Metazoa</taxon>
        <taxon>Ecdysozoa</taxon>
        <taxon>Arthropoda</taxon>
        <taxon>Hexapoda</taxon>
        <taxon>Insecta</taxon>
        <taxon>Pterygota</taxon>
        <taxon>Neoptera</taxon>
        <taxon>Endopterygota</taxon>
        <taxon>Hymenoptera</taxon>
        <taxon>Apocrita</taxon>
        <taxon>Aculeata</taxon>
        <taxon>Apoidea</taxon>
        <taxon>Anthophila</taxon>
        <taxon>Apidae</taxon>
        <taxon>Melipona</taxon>
    </lineage>
</organism>
<feature type="domain" description="EGF-like" evidence="12">
    <location>
        <begin position="202"/>
        <end position="243"/>
    </location>
</feature>
<keyword evidence="6" id="KW-0472">Membrane</keyword>
<dbReference type="SMART" id="SM00042">
    <property type="entry name" value="CUB"/>
    <property type="match status" value="25"/>
</dbReference>
<dbReference type="FunFam" id="2.10.25.10:FF:000143">
    <property type="entry name" value="Protein crumbs 1"/>
    <property type="match status" value="1"/>
</dbReference>
<feature type="domain" description="CUB" evidence="11">
    <location>
        <begin position="2215"/>
        <end position="2284"/>
    </location>
</feature>
<feature type="domain" description="CUB" evidence="11">
    <location>
        <begin position="538"/>
        <end position="653"/>
    </location>
</feature>
<dbReference type="CDD" id="cd00054">
    <property type="entry name" value="EGF_CA"/>
    <property type="match status" value="4"/>
</dbReference>
<dbReference type="SUPFAM" id="SSF57184">
    <property type="entry name" value="Growth factor receptor domain"/>
    <property type="match status" value="1"/>
</dbReference>
<feature type="domain" description="CUB" evidence="11">
    <location>
        <begin position="1014"/>
        <end position="1127"/>
    </location>
</feature>
<dbReference type="FunFam" id="2.60.120.290:FF:000003">
    <property type="entry name" value="Neuropilin"/>
    <property type="match status" value="1"/>
</dbReference>
<dbReference type="PROSITE" id="PS01187">
    <property type="entry name" value="EGF_CA"/>
    <property type="match status" value="2"/>
</dbReference>
<feature type="domain" description="CUB" evidence="11">
    <location>
        <begin position="3394"/>
        <end position="3537"/>
    </location>
</feature>
<dbReference type="InterPro" id="IPR049883">
    <property type="entry name" value="NOTCH1_EGF-like"/>
</dbReference>
<feature type="domain" description="CUB" evidence="11">
    <location>
        <begin position="1595"/>
        <end position="1707"/>
    </location>
</feature>
<evidence type="ECO:0000256" key="9">
    <source>
        <dbReference type="PROSITE-ProRule" id="PRU00076"/>
    </source>
</evidence>
<gene>
    <name evidence="13" type="ORF">WN51_06061</name>
</gene>
<feature type="disulfide bond" evidence="9">
    <location>
        <begin position="190"/>
        <end position="199"/>
    </location>
</feature>
<evidence type="ECO:0000256" key="2">
    <source>
        <dbReference type="ARBA" id="ARBA00022475"/>
    </source>
</evidence>
<feature type="domain" description="EGF-like" evidence="12">
    <location>
        <begin position="496"/>
        <end position="532"/>
    </location>
</feature>
<evidence type="ECO:0000256" key="8">
    <source>
        <dbReference type="ARBA" id="ARBA00023180"/>
    </source>
</evidence>
<feature type="chain" id="PRO_5005830860" evidence="10">
    <location>
        <begin position="19"/>
        <end position="3769"/>
    </location>
</feature>
<dbReference type="PANTHER" id="PTHR24251">
    <property type="entry name" value="OVOCHYMASE-RELATED"/>
    <property type="match status" value="1"/>
</dbReference>
<feature type="domain" description="CUB" evidence="11">
    <location>
        <begin position="2424"/>
        <end position="2538"/>
    </location>
</feature>
<dbReference type="Pfam" id="PF00431">
    <property type="entry name" value="CUB"/>
    <property type="match status" value="25"/>
</dbReference>
<feature type="domain" description="CUB" evidence="11">
    <location>
        <begin position="789"/>
        <end position="896"/>
    </location>
</feature>
<name>A0A0M8ZPB5_9HYME</name>
<reference evidence="13 14" key="1">
    <citation type="submission" date="2015-07" db="EMBL/GenBank/DDBJ databases">
        <title>The genome of Melipona quadrifasciata.</title>
        <authorList>
            <person name="Pan H."/>
            <person name="Kapheim K."/>
        </authorList>
    </citation>
    <scope>NUCLEOTIDE SEQUENCE [LARGE SCALE GENOMIC DNA]</scope>
    <source>
        <strain evidence="13">0111107301</strain>
        <tissue evidence="13">Whole body</tissue>
    </source>
</reference>
<dbReference type="Pfam" id="PF07645">
    <property type="entry name" value="EGF_CA"/>
    <property type="match status" value="1"/>
</dbReference>
<dbReference type="CDD" id="cd22201">
    <property type="entry name" value="cubilin_NTD"/>
    <property type="match status" value="1"/>
</dbReference>
<dbReference type="InterPro" id="IPR001881">
    <property type="entry name" value="EGF-like_Ca-bd_dom"/>
</dbReference>
<dbReference type="FunFam" id="2.10.25.10:FF:000260">
    <property type="entry name" value="Notch receptor 4"/>
    <property type="match status" value="1"/>
</dbReference>
<evidence type="ECO:0000256" key="1">
    <source>
        <dbReference type="ARBA" id="ARBA00004236"/>
    </source>
</evidence>
<comment type="caution">
    <text evidence="9">Lacks conserved residue(s) required for the propagation of feature annotation.</text>
</comment>
<feature type="domain" description="EGF-like" evidence="12">
    <location>
        <begin position="446"/>
        <end position="481"/>
    </location>
</feature>
<dbReference type="Gene3D" id="2.10.25.10">
    <property type="entry name" value="Laminin"/>
    <property type="match status" value="4"/>
</dbReference>
<keyword evidence="4 10" id="KW-0732">Signal</keyword>
<dbReference type="PROSITE" id="PS50026">
    <property type="entry name" value="EGF_3"/>
    <property type="match status" value="4"/>
</dbReference>
<dbReference type="PROSITE" id="PS00010">
    <property type="entry name" value="ASX_HYDROXYL"/>
    <property type="match status" value="2"/>
</dbReference>
<dbReference type="OrthoDB" id="10009301at2759"/>
<dbReference type="CDD" id="cd00041">
    <property type="entry name" value="CUB"/>
    <property type="match status" value="24"/>
</dbReference>
<feature type="domain" description="CUB" evidence="11">
    <location>
        <begin position="2542"/>
        <end position="2643"/>
    </location>
</feature>
<feature type="domain" description="CUB" evidence="11">
    <location>
        <begin position="1849"/>
        <end position="1958"/>
    </location>
</feature>
<dbReference type="STRING" id="166423.A0A0M8ZPB5"/>
<feature type="domain" description="CUB" evidence="11">
    <location>
        <begin position="3147"/>
        <end position="3261"/>
    </location>
</feature>
<feature type="domain" description="CUB" evidence="11">
    <location>
        <begin position="3653"/>
        <end position="3768"/>
    </location>
</feature>
<dbReference type="InterPro" id="IPR000742">
    <property type="entry name" value="EGF"/>
</dbReference>
<evidence type="ECO:0000256" key="7">
    <source>
        <dbReference type="ARBA" id="ARBA00023157"/>
    </source>
</evidence>
<dbReference type="GO" id="GO:0005886">
    <property type="term" value="C:plasma membrane"/>
    <property type="evidence" value="ECO:0007669"/>
    <property type="project" value="UniProtKB-SubCell"/>
</dbReference>
<keyword evidence="5" id="KW-0677">Repeat</keyword>
<keyword evidence="2" id="KW-1003">Cell membrane</keyword>
<feature type="disulfide bond" evidence="9">
    <location>
        <begin position="233"/>
        <end position="242"/>
    </location>
</feature>
<evidence type="ECO:0000256" key="3">
    <source>
        <dbReference type="ARBA" id="ARBA00022536"/>
    </source>
</evidence>
<dbReference type="FunFam" id="2.60.120.290:FF:000013">
    <property type="entry name" value="Membrane frizzled-related protein"/>
    <property type="match status" value="7"/>
</dbReference>
<dbReference type="FunFam" id="2.60.120.290:FF:000060">
    <property type="entry name" value="Cubilin homolog"/>
    <property type="match status" value="1"/>
</dbReference>
<keyword evidence="7 9" id="KW-1015">Disulfide bond</keyword>
<keyword evidence="8" id="KW-0325">Glycoprotein</keyword>
<evidence type="ECO:0000259" key="11">
    <source>
        <dbReference type="PROSITE" id="PS01180"/>
    </source>
</evidence>
<dbReference type="SMART" id="SM00181">
    <property type="entry name" value="EGF"/>
    <property type="match status" value="8"/>
</dbReference>
<feature type="domain" description="CUB" evidence="11">
    <location>
        <begin position="1133"/>
        <end position="1245"/>
    </location>
</feature>
<feature type="domain" description="CUB" evidence="11">
    <location>
        <begin position="1479"/>
        <end position="1591"/>
    </location>
</feature>
<dbReference type="FunFam" id="2.60.120.290:FF:000005">
    <property type="entry name" value="Procollagen C-endopeptidase enhancer 1"/>
    <property type="match status" value="4"/>
</dbReference>
<evidence type="ECO:0000313" key="13">
    <source>
        <dbReference type="EMBL" id="KOX68167.1"/>
    </source>
</evidence>
<dbReference type="Proteomes" id="UP000053105">
    <property type="component" value="Unassembled WGS sequence"/>
</dbReference>
<dbReference type="InterPro" id="IPR035914">
    <property type="entry name" value="Sperma_CUB_dom_sf"/>
</dbReference>
<feature type="domain" description="CUB" evidence="11">
    <location>
        <begin position="897"/>
        <end position="1010"/>
    </location>
</feature>
<dbReference type="InterPro" id="IPR009030">
    <property type="entry name" value="Growth_fac_rcpt_cys_sf"/>
</dbReference>
<proteinExistence type="predicted"/>
<dbReference type="PROSITE" id="PS00022">
    <property type="entry name" value="EGF_1"/>
    <property type="match status" value="3"/>
</dbReference>
<feature type="domain" description="CUB" evidence="11">
    <location>
        <begin position="2768"/>
        <end position="2879"/>
    </location>
</feature>
<dbReference type="InterPro" id="IPR000859">
    <property type="entry name" value="CUB_dom"/>
</dbReference>